<keyword evidence="3 11" id="KW-0808">Transferase</keyword>
<evidence type="ECO:0000256" key="1">
    <source>
        <dbReference type="ARBA" id="ARBA00001946"/>
    </source>
</evidence>
<dbReference type="PANTHER" id="PTHR33571:SF14">
    <property type="entry name" value="PROTEIN ADENYLYLTRANSFERASE MJ0435-RELATED"/>
    <property type="match status" value="1"/>
</dbReference>
<dbReference type="GO" id="GO:0016779">
    <property type="term" value="F:nucleotidyltransferase activity"/>
    <property type="evidence" value="ECO:0007669"/>
    <property type="project" value="UniProtKB-KW"/>
</dbReference>
<comment type="cofactor">
    <cofactor evidence="1">
        <name>Mg(2+)</name>
        <dbReference type="ChEBI" id="CHEBI:18420"/>
    </cofactor>
</comment>
<keyword evidence="5" id="KW-0479">Metal-binding</keyword>
<dbReference type="PANTHER" id="PTHR33571">
    <property type="entry name" value="SSL8005 PROTEIN"/>
    <property type="match status" value="1"/>
</dbReference>
<dbReference type="Pfam" id="PF01909">
    <property type="entry name" value="NTP_transf_2"/>
    <property type="match status" value="1"/>
</dbReference>
<keyword evidence="7" id="KW-0067">ATP-binding</keyword>
<protein>
    <submittedName>
        <fullName evidence="11">Nucleotidyltransferase</fullName>
    </submittedName>
</protein>
<reference evidence="11" key="1">
    <citation type="journal article" date="2020" name="mSystems">
        <title>Genome- and Community-Level Interaction Insights into Carbon Utilization and Element Cycling Functions of Hydrothermarchaeota in Hydrothermal Sediment.</title>
        <authorList>
            <person name="Zhou Z."/>
            <person name="Liu Y."/>
            <person name="Xu W."/>
            <person name="Pan J."/>
            <person name="Luo Z.H."/>
            <person name="Li M."/>
        </authorList>
    </citation>
    <scope>NUCLEOTIDE SEQUENCE [LARGE SCALE GENOMIC DNA]</scope>
    <source>
        <strain evidence="11">SpSt-86</strain>
    </source>
</reference>
<comment type="similarity">
    <text evidence="9">Belongs to the MntA antitoxin family.</text>
</comment>
<dbReference type="EMBL" id="DTKQ01000054">
    <property type="protein sequence ID" value="HGZ80205.1"/>
    <property type="molecule type" value="Genomic_DNA"/>
</dbReference>
<comment type="caution">
    <text evidence="11">The sequence shown here is derived from an EMBL/GenBank/DDBJ whole genome shotgun (WGS) entry which is preliminary data.</text>
</comment>
<evidence type="ECO:0000256" key="2">
    <source>
        <dbReference type="ARBA" id="ARBA00022649"/>
    </source>
</evidence>
<dbReference type="Gene3D" id="3.30.460.10">
    <property type="entry name" value="Beta Polymerase, domain 2"/>
    <property type="match status" value="1"/>
</dbReference>
<evidence type="ECO:0000256" key="7">
    <source>
        <dbReference type="ARBA" id="ARBA00022840"/>
    </source>
</evidence>
<dbReference type="InterPro" id="IPR002934">
    <property type="entry name" value="Polymerase_NTP_transf_dom"/>
</dbReference>
<organism evidence="11">
    <name type="scientific">Pseudothermotoga hypogea</name>
    <dbReference type="NCBI Taxonomy" id="57487"/>
    <lineage>
        <taxon>Bacteria</taxon>
        <taxon>Thermotogati</taxon>
        <taxon>Thermotogota</taxon>
        <taxon>Thermotogae</taxon>
        <taxon>Thermotogales</taxon>
        <taxon>Thermotogaceae</taxon>
        <taxon>Pseudothermotoga</taxon>
    </lineage>
</organism>
<dbReference type="GO" id="GO:0005524">
    <property type="term" value="F:ATP binding"/>
    <property type="evidence" value="ECO:0007669"/>
    <property type="project" value="UniProtKB-KW"/>
</dbReference>
<dbReference type="InterPro" id="IPR052038">
    <property type="entry name" value="Type-VII_TA_antitoxin"/>
</dbReference>
<dbReference type="AlphaFoldDB" id="A0A832I9V7"/>
<keyword evidence="4" id="KW-0548">Nucleotidyltransferase</keyword>
<dbReference type="GO" id="GO:0046872">
    <property type="term" value="F:metal ion binding"/>
    <property type="evidence" value="ECO:0007669"/>
    <property type="project" value="UniProtKB-KW"/>
</dbReference>
<evidence type="ECO:0000259" key="10">
    <source>
        <dbReference type="Pfam" id="PF01909"/>
    </source>
</evidence>
<keyword evidence="8" id="KW-0460">Magnesium</keyword>
<evidence type="ECO:0000256" key="4">
    <source>
        <dbReference type="ARBA" id="ARBA00022695"/>
    </source>
</evidence>
<accession>A0A832I9V7</accession>
<feature type="domain" description="Polymerase nucleotidyl transferase" evidence="10">
    <location>
        <begin position="11"/>
        <end position="93"/>
    </location>
</feature>
<evidence type="ECO:0000256" key="5">
    <source>
        <dbReference type="ARBA" id="ARBA00022723"/>
    </source>
</evidence>
<proteinExistence type="inferred from homology"/>
<evidence type="ECO:0000256" key="3">
    <source>
        <dbReference type="ARBA" id="ARBA00022679"/>
    </source>
</evidence>
<dbReference type="CDD" id="cd05403">
    <property type="entry name" value="NT_KNTase_like"/>
    <property type="match status" value="1"/>
</dbReference>
<keyword evidence="2" id="KW-1277">Toxin-antitoxin system</keyword>
<evidence type="ECO:0000256" key="9">
    <source>
        <dbReference type="ARBA" id="ARBA00038276"/>
    </source>
</evidence>
<sequence length="96" mass="11277">MKSLEEIKEVLSEHKEEIREKYGVVILGVFGSYARGEQKETSDVDILIEIERPIGLKFFELWDELEKLLGCEVDLVREKLLREEIKSDILKEVERV</sequence>
<evidence type="ECO:0000256" key="8">
    <source>
        <dbReference type="ARBA" id="ARBA00022842"/>
    </source>
</evidence>
<dbReference type="SUPFAM" id="SSF81301">
    <property type="entry name" value="Nucleotidyltransferase"/>
    <property type="match status" value="1"/>
</dbReference>
<name>A0A832I9V7_9THEM</name>
<dbReference type="InterPro" id="IPR043519">
    <property type="entry name" value="NT_sf"/>
</dbReference>
<evidence type="ECO:0000313" key="11">
    <source>
        <dbReference type="EMBL" id="HGZ80205.1"/>
    </source>
</evidence>
<gene>
    <name evidence="11" type="ORF">ENW55_09525</name>
</gene>
<evidence type="ECO:0000256" key="6">
    <source>
        <dbReference type="ARBA" id="ARBA00022741"/>
    </source>
</evidence>
<keyword evidence="6" id="KW-0547">Nucleotide-binding</keyword>